<dbReference type="PANTHER" id="PTHR30199">
    <property type="entry name" value="MFS FAMILY TRANSPORTER, PREDICTED SUBSTRATE BENZOATE"/>
    <property type="match status" value="1"/>
</dbReference>
<dbReference type="NCBIfam" id="TIGR00843">
    <property type="entry name" value="benE"/>
    <property type="match status" value="1"/>
</dbReference>
<gene>
    <name evidence="2" type="ORF">JOE69_003446</name>
</gene>
<dbReference type="EMBL" id="JAVDQF010000001">
    <property type="protein sequence ID" value="MDR6271208.1"/>
    <property type="molecule type" value="Genomic_DNA"/>
</dbReference>
<feature type="transmembrane region" description="Helical" evidence="1">
    <location>
        <begin position="128"/>
        <end position="147"/>
    </location>
</feature>
<dbReference type="RefSeq" id="WP_309800865.1">
    <property type="nucleotide sequence ID" value="NZ_BAAAHY010000006.1"/>
</dbReference>
<sequence length="411" mass="41522">MPASTLSPSLSRPVVAGIVTALVGFTSSFAVVLAGLHAVGADDAQAASGLLALTVAFGLGIVFLAWRSRLPITLAWSTPGAALLVSTGTVDGGWPAAVGAFLLVGLLIILTGLLPAFGQLLSRIPSALAQAMLAGVVLSLCLQPFSALSANPLLIAPVILSWLIMVKVAARWAVPVAFAVALLVIGISLASSGTRIAIGSMLPAFTWTTPGFSWQAMVGIALPLFVVTMASQNIPGVAVLGSFGFRTPWRPSMLVTGLGTVLGAPFGGHAINLAALSAALAAGDEAGPDKNRRWIAAFSAGWAYLALAALSAALVTVVVAAPRGVIETVAGLALMSTFIGSISAAFAQLEERVAAGITFLLAASGLSFGGIGAAFWALLAGLLVRWLLAARNPRPVPVPEAPAPPVPDRPA</sequence>
<evidence type="ECO:0000313" key="2">
    <source>
        <dbReference type="EMBL" id="MDR6271208.1"/>
    </source>
</evidence>
<keyword evidence="1" id="KW-0812">Transmembrane</keyword>
<evidence type="ECO:0000256" key="1">
    <source>
        <dbReference type="SAM" id="Phobius"/>
    </source>
</evidence>
<proteinExistence type="predicted"/>
<feature type="transmembrane region" description="Helical" evidence="1">
    <location>
        <begin position="96"/>
        <end position="116"/>
    </location>
</feature>
<accession>A0ABU1JFJ1</accession>
<feature type="transmembrane region" description="Helical" evidence="1">
    <location>
        <begin position="253"/>
        <end position="282"/>
    </location>
</feature>
<dbReference type="Pfam" id="PF03594">
    <property type="entry name" value="BenE"/>
    <property type="match status" value="1"/>
</dbReference>
<feature type="transmembrane region" description="Helical" evidence="1">
    <location>
        <begin position="46"/>
        <end position="66"/>
    </location>
</feature>
<keyword evidence="1" id="KW-1133">Transmembrane helix</keyword>
<feature type="transmembrane region" description="Helical" evidence="1">
    <location>
        <begin position="218"/>
        <end position="241"/>
    </location>
</feature>
<feature type="transmembrane region" description="Helical" evidence="1">
    <location>
        <begin position="328"/>
        <end position="347"/>
    </location>
</feature>
<dbReference type="PANTHER" id="PTHR30199:SF0">
    <property type="entry name" value="INNER MEMBRANE PROTEIN YDCO"/>
    <property type="match status" value="1"/>
</dbReference>
<comment type="caution">
    <text evidence="2">The sequence shown here is derived from an EMBL/GenBank/DDBJ whole genome shotgun (WGS) entry which is preliminary data.</text>
</comment>
<dbReference type="Proteomes" id="UP001185069">
    <property type="component" value="Unassembled WGS sequence"/>
</dbReference>
<keyword evidence="1" id="KW-0472">Membrane</keyword>
<feature type="transmembrane region" description="Helical" evidence="1">
    <location>
        <begin position="353"/>
        <end position="384"/>
    </location>
</feature>
<organism evidence="2 3">
    <name type="scientific">Arthrobacter russicus</name>
    <dbReference type="NCBI Taxonomy" id="172040"/>
    <lineage>
        <taxon>Bacteria</taxon>
        <taxon>Bacillati</taxon>
        <taxon>Actinomycetota</taxon>
        <taxon>Actinomycetes</taxon>
        <taxon>Micrococcales</taxon>
        <taxon>Micrococcaceae</taxon>
        <taxon>Arthrobacter</taxon>
    </lineage>
</organism>
<name>A0ABU1JFJ1_9MICC</name>
<dbReference type="InterPro" id="IPR004711">
    <property type="entry name" value="Benzoate_Transporter"/>
</dbReference>
<evidence type="ECO:0000313" key="3">
    <source>
        <dbReference type="Proteomes" id="UP001185069"/>
    </source>
</evidence>
<feature type="transmembrane region" description="Helical" evidence="1">
    <location>
        <begin position="177"/>
        <end position="198"/>
    </location>
</feature>
<keyword evidence="3" id="KW-1185">Reference proteome</keyword>
<feature type="transmembrane region" description="Helical" evidence="1">
    <location>
        <begin position="302"/>
        <end position="321"/>
    </location>
</feature>
<reference evidence="2 3" key="1">
    <citation type="submission" date="2023-07" db="EMBL/GenBank/DDBJ databases">
        <title>Sequencing the genomes of 1000 actinobacteria strains.</title>
        <authorList>
            <person name="Klenk H.-P."/>
        </authorList>
    </citation>
    <scope>NUCLEOTIDE SEQUENCE [LARGE SCALE GENOMIC DNA]</scope>
    <source>
        <strain evidence="2 3">DSM 14555</strain>
    </source>
</reference>
<protein>
    <submittedName>
        <fullName evidence="2">Benzoate membrane transport protein</fullName>
    </submittedName>
</protein>
<feature type="transmembrane region" description="Helical" evidence="1">
    <location>
        <begin position="153"/>
        <end position="170"/>
    </location>
</feature>